<dbReference type="PANTHER" id="PTHR14025">
    <property type="entry name" value="FANCONI ANEMIA GROUP M FANCM FAMILY MEMBER"/>
    <property type="match status" value="1"/>
</dbReference>
<evidence type="ECO:0000256" key="9">
    <source>
        <dbReference type="RuleBase" id="RU367027"/>
    </source>
</evidence>
<feature type="non-terminal residue" evidence="13">
    <location>
        <position position="753"/>
    </location>
</feature>
<dbReference type="Gene3D" id="1.20.1320.30">
    <property type="match status" value="1"/>
</dbReference>
<dbReference type="Pfam" id="PF04851">
    <property type="entry name" value="ResIII"/>
    <property type="match status" value="1"/>
</dbReference>
<evidence type="ECO:0000256" key="10">
    <source>
        <dbReference type="SAM" id="MobiDB-lite"/>
    </source>
</evidence>
<feature type="compositionally biased region" description="Polar residues" evidence="10">
    <location>
        <begin position="543"/>
        <end position="556"/>
    </location>
</feature>
<keyword evidence="3" id="KW-0547">Nucleotide-binding</keyword>
<dbReference type="GO" id="GO:0043138">
    <property type="term" value="F:3'-5' DNA helicase activity"/>
    <property type="evidence" value="ECO:0007669"/>
    <property type="project" value="InterPro"/>
</dbReference>
<evidence type="ECO:0000256" key="8">
    <source>
        <dbReference type="ARBA" id="ARBA00047995"/>
    </source>
</evidence>
<dbReference type="PANTHER" id="PTHR14025:SF20">
    <property type="entry name" value="FANCONI ANEMIA GROUP M PROTEIN"/>
    <property type="match status" value="1"/>
</dbReference>
<dbReference type="GO" id="GO:0036297">
    <property type="term" value="P:interstrand cross-link repair"/>
    <property type="evidence" value="ECO:0007669"/>
    <property type="project" value="TreeGrafter"/>
</dbReference>
<dbReference type="Pfam" id="PF00271">
    <property type="entry name" value="Helicase_C"/>
    <property type="match status" value="1"/>
</dbReference>
<feature type="region of interest" description="Disordered" evidence="10">
    <location>
        <begin position="704"/>
        <end position="730"/>
    </location>
</feature>
<dbReference type="GO" id="GO:0045003">
    <property type="term" value="P:double-strand break repair via synthesis-dependent strand annealing"/>
    <property type="evidence" value="ECO:0007669"/>
    <property type="project" value="TreeGrafter"/>
</dbReference>
<dbReference type="FunFam" id="3.40.50.300:FF:000861">
    <property type="entry name" value="Fanconi anemia, complementation group M"/>
    <property type="match status" value="1"/>
</dbReference>
<dbReference type="OMA" id="EGIKWRN"/>
<comment type="subunit">
    <text evidence="9">Interacts with the MHF histone-fold complex to form the FANCM-MHF complex.</text>
</comment>
<organism evidence="13 14">
    <name type="scientific">Cyberlindnera jadinii (strain ATCC 18201 / CBS 1600 / BCRC 20928 / JCM 3617 / NBRC 0987 / NRRL Y-1542)</name>
    <name type="common">Torula yeast</name>
    <name type="synonym">Candida utilis</name>
    <dbReference type="NCBI Taxonomy" id="983966"/>
    <lineage>
        <taxon>Eukaryota</taxon>
        <taxon>Fungi</taxon>
        <taxon>Dikarya</taxon>
        <taxon>Ascomycota</taxon>
        <taxon>Saccharomycotina</taxon>
        <taxon>Saccharomycetes</taxon>
        <taxon>Phaffomycetales</taxon>
        <taxon>Phaffomycetaceae</taxon>
        <taxon>Cyberlindnera</taxon>
    </lineage>
</organism>
<evidence type="ECO:0000256" key="5">
    <source>
        <dbReference type="ARBA" id="ARBA00022806"/>
    </source>
</evidence>
<feature type="domain" description="Helicase ATP-binding" evidence="11">
    <location>
        <begin position="100"/>
        <end position="267"/>
    </location>
</feature>
<comment type="catalytic activity">
    <reaction evidence="8 9">
        <text>ATP + H2O = ADP + phosphate + H(+)</text>
        <dbReference type="Rhea" id="RHEA:13065"/>
        <dbReference type="ChEBI" id="CHEBI:15377"/>
        <dbReference type="ChEBI" id="CHEBI:15378"/>
        <dbReference type="ChEBI" id="CHEBI:30616"/>
        <dbReference type="ChEBI" id="CHEBI:43474"/>
        <dbReference type="ChEBI" id="CHEBI:456216"/>
        <dbReference type="EC" id="3.6.4.12"/>
    </reaction>
</comment>
<dbReference type="CDD" id="cd18033">
    <property type="entry name" value="DEXDc_FANCM"/>
    <property type="match status" value="1"/>
</dbReference>
<dbReference type="AlphaFoldDB" id="A0A1E4S4N1"/>
<evidence type="ECO:0000256" key="2">
    <source>
        <dbReference type="ARBA" id="ARBA00009889"/>
    </source>
</evidence>
<dbReference type="Proteomes" id="UP000094389">
    <property type="component" value="Unassembled WGS sequence"/>
</dbReference>
<dbReference type="PROSITE" id="PS51192">
    <property type="entry name" value="HELICASE_ATP_BIND_1"/>
    <property type="match status" value="1"/>
</dbReference>
<evidence type="ECO:0000259" key="11">
    <source>
        <dbReference type="PROSITE" id="PS51192"/>
    </source>
</evidence>
<dbReference type="GeneID" id="30987721"/>
<dbReference type="PROSITE" id="PS51194">
    <property type="entry name" value="HELICASE_CTER"/>
    <property type="match status" value="1"/>
</dbReference>
<dbReference type="InterPro" id="IPR044749">
    <property type="entry name" value="FANCM_DEXDc"/>
</dbReference>
<feature type="region of interest" description="Disordered" evidence="10">
    <location>
        <begin position="526"/>
        <end position="556"/>
    </location>
</feature>
<sequence>MSGFDDSDSDVFADSLDDELLDQAVERAEVNRRVKETVIRRPRAVQRTLTGEVLEGEVPVYEEIHREVTFQRTHHELNRPNLGSYIYPSNFDVRDYQYDIIAKALYTNLLCAIPTGMGKTFIASTVMLNYYRWFTKGKIIFMAPTRPLVAQQIQACLGVTDIPSDDTAVLLDKSRKNRPQIWESKRVFFTTPQVVENDLKAGTLNPKEIVCLVIDEAHRARENYAYTGVVKFIDRFNTSFRVLALTATPASDIEGVQEVVNNLHISHIEIRTEESADIAKYMKDKEQVRINVDSNADMEDIIEMLGTAIEPILKQANEANIYDVTDPSRINAFVVMQKSKAVVTNPSLNEGVKWKFFFILQVIGYVGQMLRRLRIYGVRSFYSYFTDKCTEFRTKYKLGKSSNKLSASFFFHPMLKHIEKRCEELLEGNNYISHPKLEHLITELEDFCTHKKDSRVIVFTELRESALEIVQTIDNTLGDKCKAHIFIGQAKGKEKFDEEEYKMKNSKKGRGKKAREERIEKELAIAEQRQNQKKQDAERRATSRTGTSEEAQLQGMNQKMQKELIKKFKKGEFQVIVATSIGEEGLDIGEVDMIICYDTTSSPIKNIQRMGRTGRKNDGKVVLLFASNEESKFNQAMHDYALVQKRIEQNDLELNESDRIIPKDIKPRCEKTLIDIPESNLIIARGEDSDEVIKHATQAMLGKTPKSRKGTTLGKRCSKLKDTEPPTSARKKRFFMPDLPEVGFVKSSTLVRK</sequence>
<dbReference type="InterPro" id="IPR001650">
    <property type="entry name" value="Helicase_C-like"/>
</dbReference>
<protein>
    <recommendedName>
        <fullName evidence="9">ATP-dependent DNA helicase</fullName>
        <ecNumber evidence="9">3.6.4.12</ecNumber>
    </recommendedName>
</protein>
<dbReference type="InterPro" id="IPR014001">
    <property type="entry name" value="Helicase_ATP-bd"/>
</dbReference>
<keyword evidence="6" id="KW-0067">ATP-binding</keyword>
<reference evidence="13 14" key="1">
    <citation type="journal article" date="2016" name="Proc. Natl. Acad. Sci. U.S.A.">
        <title>Comparative genomics of biotechnologically important yeasts.</title>
        <authorList>
            <person name="Riley R."/>
            <person name="Haridas S."/>
            <person name="Wolfe K.H."/>
            <person name="Lopes M.R."/>
            <person name="Hittinger C.T."/>
            <person name="Goeker M."/>
            <person name="Salamov A.A."/>
            <person name="Wisecaver J.H."/>
            <person name="Long T.M."/>
            <person name="Calvey C.H."/>
            <person name="Aerts A.L."/>
            <person name="Barry K.W."/>
            <person name="Choi C."/>
            <person name="Clum A."/>
            <person name="Coughlan A.Y."/>
            <person name="Deshpande S."/>
            <person name="Douglass A.P."/>
            <person name="Hanson S.J."/>
            <person name="Klenk H.-P."/>
            <person name="LaButti K.M."/>
            <person name="Lapidus A."/>
            <person name="Lindquist E.A."/>
            <person name="Lipzen A.M."/>
            <person name="Meier-Kolthoff J.P."/>
            <person name="Ohm R.A."/>
            <person name="Otillar R.P."/>
            <person name="Pangilinan J.L."/>
            <person name="Peng Y."/>
            <person name="Rokas A."/>
            <person name="Rosa C.A."/>
            <person name="Scheuner C."/>
            <person name="Sibirny A.A."/>
            <person name="Slot J.C."/>
            <person name="Stielow J.B."/>
            <person name="Sun H."/>
            <person name="Kurtzman C.P."/>
            <person name="Blackwell M."/>
            <person name="Grigoriev I.V."/>
            <person name="Jeffries T.W."/>
        </authorList>
    </citation>
    <scope>NUCLEOTIDE SEQUENCE [LARGE SCALE GENOMIC DNA]</scope>
    <source>
        <strain evidence="14">ATCC 18201 / CBS 1600 / BCRC 20928 / JCM 3617 / NBRC 0987 / NRRL Y-1542</strain>
    </source>
</reference>
<evidence type="ECO:0000256" key="6">
    <source>
        <dbReference type="ARBA" id="ARBA00022840"/>
    </source>
</evidence>
<dbReference type="InterPro" id="IPR027417">
    <property type="entry name" value="P-loop_NTPase"/>
</dbReference>
<feature type="region of interest" description="Disordered" evidence="10">
    <location>
        <begin position="497"/>
        <end position="516"/>
    </location>
</feature>
<evidence type="ECO:0000313" key="14">
    <source>
        <dbReference type="Proteomes" id="UP000094389"/>
    </source>
</evidence>
<dbReference type="OrthoDB" id="164902at2759"/>
<dbReference type="EC" id="3.6.4.12" evidence="9"/>
<comment type="function">
    <text evidence="9">ATP-dependent DNA helicase involved in DNA damage repair by homologous recombination and in genome maintenance. Capable of unwinding D-loops. Plays a role in limiting crossover recombinants during mitotic DNA double-strand break (DSB) repair. Component of a FANCM-MHF complex which promotes gene conversion at blocked replication forks, probably by reversal of the stalled fork.</text>
</comment>
<dbReference type="GO" id="GO:0005634">
    <property type="term" value="C:nucleus"/>
    <property type="evidence" value="ECO:0007669"/>
    <property type="project" value="UniProtKB-SubCell"/>
</dbReference>
<dbReference type="GO" id="GO:0009378">
    <property type="term" value="F:four-way junction helicase activity"/>
    <property type="evidence" value="ECO:0007669"/>
    <property type="project" value="TreeGrafter"/>
</dbReference>
<evidence type="ECO:0000256" key="3">
    <source>
        <dbReference type="ARBA" id="ARBA00022741"/>
    </source>
</evidence>
<keyword evidence="7" id="KW-0539">Nucleus</keyword>
<name>A0A1E4S4N1_CYBJN</name>
<dbReference type="GO" id="GO:0000400">
    <property type="term" value="F:four-way junction DNA binding"/>
    <property type="evidence" value="ECO:0007669"/>
    <property type="project" value="TreeGrafter"/>
</dbReference>
<keyword evidence="5" id="KW-0347">Helicase</keyword>
<dbReference type="InterPro" id="IPR039686">
    <property type="entry name" value="FANCM/Mph1-like_ID"/>
</dbReference>
<dbReference type="CDD" id="cd12091">
    <property type="entry name" value="FANCM_ID"/>
    <property type="match status" value="1"/>
</dbReference>
<dbReference type="GO" id="GO:0016887">
    <property type="term" value="F:ATP hydrolysis activity"/>
    <property type="evidence" value="ECO:0007669"/>
    <property type="project" value="RHEA"/>
</dbReference>
<comment type="similarity">
    <text evidence="2 9">Belongs to the DEAD box helicase family. DEAH subfamily. FANCM sub-subfamily.</text>
</comment>
<dbReference type="SUPFAM" id="SSF52540">
    <property type="entry name" value="P-loop containing nucleoside triphosphate hydrolases"/>
    <property type="match status" value="1"/>
</dbReference>
<evidence type="ECO:0000256" key="7">
    <source>
        <dbReference type="ARBA" id="ARBA00023242"/>
    </source>
</evidence>
<keyword evidence="14" id="KW-1185">Reference proteome</keyword>
<evidence type="ECO:0000259" key="12">
    <source>
        <dbReference type="PROSITE" id="PS51194"/>
    </source>
</evidence>
<dbReference type="SMART" id="SM00487">
    <property type="entry name" value="DEXDc"/>
    <property type="match status" value="1"/>
</dbReference>
<evidence type="ECO:0000313" key="13">
    <source>
        <dbReference type="EMBL" id="ODV74451.1"/>
    </source>
</evidence>
<feature type="domain" description="Helicase C-terminal" evidence="12">
    <location>
        <begin position="436"/>
        <end position="660"/>
    </location>
</feature>
<dbReference type="InterPro" id="IPR006935">
    <property type="entry name" value="Helicase/UvrB_N"/>
</dbReference>
<dbReference type="SMART" id="SM00490">
    <property type="entry name" value="HELICc"/>
    <property type="match status" value="1"/>
</dbReference>
<evidence type="ECO:0000256" key="1">
    <source>
        <dbReference type="ARBA" id="ARBA00004123"/>
    </source>
</evidence>
<dbReference type="RefSeq" id="XP_020071490.1">
    <property type="nucleotide sequence ID" value="XM_020213325.1"/>
</dbReference>
<comment type="subcellular location">
    <subcellularLocation>
        <location evidence="1 9">Nucleus</location>
    </subcellularLocation>
</comment>
<feature type="compositionally biased region" description="Basic residues" evidence="10">
    <location>
        <begin position="504"/>
        <end position="513"/>
    </location>
</feature>
<dbReference type="STRING" id="983966.A0A1E4S4N1"/>
<evidence type="ECO:0000256" key="4">
    <source>
        <dbReference type="ARBA" id="ARBA00022801"/>
    </source>
</evidence>
<keyword evidence="4 13" id="KW-0378">Hydrolase</keyword>
<accession>A0A1E4S4N1</accession>
<dbReference type="GO" id="GO:0005524">
    <property type="term" value="F:ATP binding"/>
    <property type="evidence" value="ECO:0007669"/>
    <property type="project" value="UniProtKB-UniRule"/>
</dbReference>
<dbReference type="Gene3D" id="3.40.50.300">
    <property type="entry name" value="P-loop containing nucleotide triphosphate hydrolases"/>
    <property type="match status" value="3"/>
</dbReference>
<proteinExistence type="inferred from homology"/>
<gene>
    <name evidence="13" type="ORF">CYBJADRAFT_149665</name>
</gene>
<dbReference type="EMBL" id="KV453928">
    <property type="protein sequence ID" value="ODV74451.1"/>
    <property type="molecule type" value="Genomic_DNA"/>
</dbReference>